<evidence type="ECO:0000313" key="2">
    <source>
        <dbReference type="EMBL" id="ATU82773.1"/>
    </source>
</evidence>
<dbReference type="Gene3D" id="1.10.238.20">
    <property type="entry name" value="Pheromone/general odorant binding protein domain"/>
    <property type="match status" value="1"/>
</dbReference>
<proteinExistence type="evidence at transcript level"/>
<accession>A0A2K8JP19</accession>
<dbReference type="InterPro" id="IPR036728">
    <property type="entry name" value="PBP_GOBP_sf"/>
</dbReference>
<dbReference type="CDD" id="cd23992">
    <property type="entry name" value="PBP_GOBP"/>
    <property type="match status" value="1"/>
</dbReference>
<sequence>MKLMCIIIACVLHCTYAAVSKPRDLKGLSRIQLVRFEEAAMEQCRVQNNISKSLMDDLDKQNVEKVSLPNTREFKCMLGCLSEEMTYIEDNKPQWQNMYEIQEIKFATEKLLKKALKIIDVCKTVVTEQDDDRCNLGYEMAKCYLTEAQRVRLWS</sequence>
<dbReference type="EMBL" id="KY031022">
    <property type="protein sequence ID" value="ATU82773.1"/>
    <property type="molecule type" value="mRNA"/>
</dbReference>
<dbReference type="AlphaFoldDB" id="A0A2K8JP19"/>
<dbReference type="Pfam" id="PF01395">
    <property type="entry name" value="PBP_GOBP"/>
    <property type="match status" value="1"/>
</dbReference>
<reference evidence="2" key="1">
    <citation type="submission" date="2016-10" db="EMBL/GenBank/DDBJ databases">
        <title>The assassin bug Pristhesancus plagipennis produces two different types of venom.</title>
        <authorList>
            <person name="Walker A.A."/>
            <person name="Herzig V."/>
            <person name="Jin J."/>
            <person name="Fry B.G."/>
            <person name="King G.F."/>
        </authorList>
    </citation>
    <scope>NUCLEOTIDE SEQUENCE</scope>
    <source>
        <tissue evidence="2">Venom/labial glands</tissue>
    </source>
</reference>
<evidence type="ECO:0000256" key="1">
    <source>
        <dbReference type="SAM" id="SignalP"/>
    </source>
</evidence>
<dbReference type="InterPro" id="IPR006170">
    <property type="entry name" value="PBP/GOBP"/>
</dbReference>
<feature type="chain" id="PRO_5014732979" evidence="1">
    <location>
        <begin position="18"/>
        <end position="155"/>
    </location>
</feature>
<name>A0A2K8JP19_PRIPG</name>
<protein>
    <submittedName>
        <fullName evidence="2">Secreted Odorant Binding Protein Family protein</fullName>
    </submittedName>
</protein>
<feature type="signal peptide" evidence="1">
    <location>
        <begin position="1"/>
        <end position="17"/>
    </location>
</feature>
<organism evidence="2">
    <name type="scientific">Pristhesancus plagipennis</name>
    <name type="common">Common assassin bug</name>
    <dbReference type="NCBI Taxonomy" id="1955184"/>
    <lineage>
        <taxon>Eukaryota</taxon>
        <taxon>Metazoa</taxon>
        <taxon>Ecdysozoa</taxon>
        <taxon>Arthropoda</taxon>
        <taxon>Hexapoda</taxon>
        <taxon>Insecta</taxon>
        <taxon>Pterygota</taxon>
        <taxon>Neoptera</taxon>
        <taxon>Paraneoptera</taxon>
        <taxon>Hemiptera</taxon>
        <taxon>Heteroptera</taxon>
        <taxon>Panheteroptera</taxon>
        <taxon>Cimicomorpha</taxon>
        <taxon>Reduviidae</taxon>
        <taxon>Harpactorinae</taxon>
        <taxon>Harpactorini</taxon>
        <taxon>Pristhesancus</taxon>
    </lineage>
</organism>
<dbReference type="SUPFAM" id="SSF47565">
    <property type="entry name" value="Insect pheromone/odorant-binding proteins"/>
    <property type="match status" value="1"/>
</dbReference>
<keyword evidence="1" id="KW-0732">Signal</keyword>
<dbReference type="GO" id="GO:0005549">
    <property type="term" value="F:odorant binding"/>
    <property type="evidence" value="ECO:0007669"/>
    <property type="project" value="InterPro"/>
</dbReference>
<dbReference type="SMART" id="SM00708">
    <property type="entry name" value="PhBP"/>
    <property type="match status" value="1"/>
</dbReference>